<evidence type="ECO:0000256" key="4">
    <source>
        <dbReference type="ARBA" id="ARBA00035393"/>
    </source>
</evidence>
<evidence type="ECO:0000313" key="7">
    <source>
        <dbReference type="EMBL" id="VDK83967.1"/>
    </source>
</evidence>
<name>A0A3P6TFR2_DIBLA</name>
<dbReference type="OrthoDB" id="416777at2759"/>
<dbReference type="EMBL" id="UYRU01043815">
    <property type="protein sequence ID" value="VDK83967.1"/>
    <property type="molecule type" value="Genomic_DNA"/>
</dbReference>
<dbReference type="GO" id="GO:0006400">
    <property type="term" value="P:tRNA modification"/>
    <property type="evidence" value="ECO:0007669"/>
    <property type="project" value="TreeGrafter"/>
</dbReference>
<dbReference type="Proteomes" id="UP000281553">
    <property type="component" value="Unassembled WGS sequence"/>
</dbReference>
<accession>A0A3P6TFR2</accession>
<sequence length="158" mass="17511">MQEGIDLLDAHVLAGLTLEQTKHIFRSATPVEIPLLETRHKIMLSHAETLLKKYNGCFSNCLTSCNGSAADLLEVVTRDFPSFDDRAVFKGQPGRFDKSSSLYSRAFFDLDELLESGSALEVEIRGTCLHAVEVSPVSFPLTHISPQLRGIQALFWST</sequence>
<dbReference type="PANTHER" id="PTHR21314">
    <property type="entry name" value="QUEUOSINE 5'-PHOSPHATE N-GLYCOSYLASE_HYDROLASE-RELATED"/>
    <property type="match status" value="1"/>
</dbReference>
<evidence type="ECO:0000256" key="1">
    <source>
        <dbReference type="ARBA" id="ARBA00022801"/>
    </source>
</evidence>
<evidence type="ECO:0000256" key="6">
    <source>
        <dbReference type="RuleBase" id="RU365002"/>
    </source>
</evidence>
<keyword evidence="8" id="KW-1185">Reference proteome</keyword>
<protein>
    <recommendedName>
        <fullName evidence="3 6">Queuosine 5'-phosphate N-glycosylase/hydrolase</fullName>
        <ecNumber evidence="6">3.2.2.-</ecNumber>
    </recommendedName>
    <alternativeName>
        <fullName evidence="4 6">Queuosine-nucleotide N-glycosylase/hydrolase</fullName>
    </alternativeName>
</protein>
<dbReference type="GO" id="GO:0016787">
    <property type="term" value="F:hydrolase activity"/>
    <property type="evidence" value="ECO:0007669"/>
    <property type="project" value="UniProtKB-KW"/>
</dbReference>
<organism evidence="7 8">
    <name type="scientific">Dibothriocephalus latus</name>
    <name type="common">Fish tapeworm</name>
    <name type="synonym">Diphyllobothrium latum</name>
    <dbReference type="NCBI Taxonomy" id="60516"/>
    <lineage>
        <taxon>Eukaryota</taxon>
        <taxon>Metazoa</taxon>
        <taxon>Spiralia</taxon>
        <taxon>Lophotrochozoa</taxon>
        <taxon>Platyhelminthes</taxon>
        <taxon>Cestoda</taxon>
        <taxon>Eucestoda</taxon>
        <taxon>Diphyllobothriidea</taxon>
        <taxon>Diphyllobothriidae</taxon>
        <taxon>Dibothriocephalus</taxon>
    </lineage>
</organism>
<reference evidence="7 8" key="1">
    <citation type="submission" date="2018-11" db="EMBL/GenBank/DDBJ databases">
        <authorList>
            <consortium name="Pathogen Informatics"/>
        </authorList>
    </citation>
    <scope>NUCLEOTIDE SEQUENCE [LARGE SCALE GENOMIC DNA]</scope>
</reference>
<evidence type="ECO:0000256" key="5">
    <source>
        <dbReference type="ARBA" id="ARBA00048204"/>
    </source>
</evidence>
<dbReference type="EC" id="3.2.2.-" evidence="6"/>
<proteinExistence type="inferred from homology"/>
<comment type="function">
    <text evidence="6">Catalyzes the hydrolysis of queuosine 5'-phosphate, releasing the nucleobase queuine (q). Is required for salvage of queuine from exogenous queuosine (Q) that is imported and then converted to queuosine 5'-phosphate intracellularly.</text>
</comment>
<dbReference type="Pfam" id="PF10343">
    <property type="entry name" value="Q_salvage"/>
    <property type="match status" value="1"/>
</dbReference>
<dbReference type="AlphaFoldDB" id="A0A3P6TFR2"/>
<dbReference type="PANTHER" id="PTHR21314:SF0">
    <property type="entry name" value="QUEUOSINE 5'-PHOSPHATE N-GLYCOSYLASE_HYDROLASE"/>
    <property type="match status" value="1"/>
</dbReference>
<gene>
    <name evidence="7" type="ORF">DILT_LOCUS3534</name>
</gene>
<keyword evidence="1 6" id="KW-0378">Hydrolase</keyword>
<comment type="catalytic activity">
    <reaction evidence="5 6">
        <text>queuosine 5'-phosphate + H2O = queuine + D-ribose 5-phosphate</text>
        <dbReference type="Rhea" id="RHEA:75387"/>
        <dbReference type="ChEBI" id="CHEBI:15377"/>
        <dbReference type="ChEBI" id="CHEBI:17433"/>
        <dbReference type="ChEBI" id="CHEBI:78346"/>
        <dbReference type="ChEBI" id="CHEBI:194371"/>
    </reaction>
    <physiologicalReaction direction="left-to-right" evidence="5 6">
        <dbReference type="Rhea" id="RHEA:75388"/>
    </physiologicalReaction>
</comment>
<evidence type="ECO:0000256" key="2">
    <source>
        <dbReference type="ARBA" id="ARBA00035119"/>
    </source>
</evidence>
<evidence type="ECO:0000256" key="3">
    <source>
        <dbReference type="ARBA" id="ARBA00035306"/>
    </source>
</evidence>
<evidence type="ECO:0000313" key="8">
    <source>
        <dbReference type="Proteomes" id="UP000281553"/>
    </source>
</evidence>
<dbReference type="InterPro" id="IPR019438">
    <property type="entry name" value="Q_salvage"/>
</dbReference>
<comment type="similarity">
    <text evidence="2 6">Belongs to the QNG1 protein family.</text>
</comment>